<name>A0AAN6SIY5_9PEZI</name>
<feature type="region of interest" description="Disordered" evidence="1">
    <location>
        <begin position="1"/>
        <end position="30"/>
    </location>
</feature>
<dbReference type="EMBL" id="MU859081">
    <property type="protein sequence ID" value="KAK3955038.1"/>
    <property type="molecule type" value="Genomic_DNA"/>
</dbReference>
<keyword evidence="3" id="KW-1185">Reference proteome</keyword>
<accession>A0AAN6SIY5</accession>
<protein>
    <submittedName>
        <fullName evidence="2">Uncharacterized protein</fullName>
    </submittedName>
</protein>
<feature type="non-terminal residue" evidence="2">
    <location>
        <position position="1"/>
    </location>
</feature>
<evidence type="ECO:0000313" key="2">
    <source>
        <dbReference type="EMBL" id="KAK3955038.1"/>
    </source>
</evidence>
<comment type="caution">
    <text evidence="2">The sequence shown here is derived from an EMBL/GenBank/DDBJ whole genome shotgun (WGS) entry which is preliminary data.</text>
</comment>
<dbReference type="AlphaFoldDB" id="A0AAN6SIY5"/>
<evidence type="ECO:0000313" key="3">
    <source>
        <dbReference type="Proteomes" id="UP001303222"/>
    </source>
</evidence>
<feature type="non-terminal residue" evidence="2">
    <location>
        <position position="51"/>
    </location>
</feature>
<organism evidence="2 3">
    <name type="scientific">Pseudoneurospora amorphoporcata</name>
    <dbReference type="NCBI Taxonomy" id="241081"/>
    <lineage>
        <taxon>Eukaryota</taxon>
        <taxon>Fungi</taxon>
        <taxon>Dikarya</taxon>
        <taxon>Ascomycota</taxon>
        <taxon>Pezizomycotina</taxon>
        <taxon>Sordariomycetes</taxon>
        <taxon>Sordariomycetidae</taxon>
        <taxon>Sordariales</taxon>
        <taxon>Sordariaceae</taxon>
        <taxon>Pseudoneurospora</taxon>
    </lineage>
</organism>
<reference evidence="2" key="2">
    <citation type="submission" date="2023-06" db="EMBL/GenBank/DDBJ databases">
        <authorList>
            <consortium name="Lawrence Berkeley National Laboratory"/>
            <person name="Mondo S.J."/>
            <person name="Hensen N."/>
            <person name="Bonometti L."/>
            <person name="Westerberg I."/>
            <person name="Brannstrom I.O."/>
            <person name="Guillou S."/>
            <person name="Cros-Aarteil S."/>
            <person name="Calhoun S."/>
            <person name="Haridas S."/>
            <person name="Kuo A."/>
            <person name="Pangilinan J."/>
            <person name="Riley R."/>
            <person name="Labutti K."/>
            <person name="Andreopoulos B."/>
            <person name="Lipzen A."/>
            <person name="Chen C."/>
            <person name="Yanf M."/>
            <person name="Daum C."/>
            <person name="Ng V."/>
            <person name="Clum A."/>
            <person name="Steindorff A."/>
            <person name="Ohm R."/>
            <person name="Martin F."/>
            <person name="Silar P."/>
            <person name="Natvig D."/>
            <person name="Lalanne C."/>
            <person name="Gautier V."/>
            <person name="Ament-Velasquez S.L."/>
            <person name="Kruys A."/>
            <person name="Hutchinson M.I."/>
            <person name="Powell A.J."/>
            <person name="Barry K."/>
            <person name="Miller A.N."/>
            <person name="Grigoriev I.V."/>
            <person name="Debuchy R."/>
            <person name="Gladieux P."/>
            <person name="Thoren M.H."/>
            <person name="Johannesson H."/>
        </authorList>
    </citation>
    <scope>NUCLEOTIDE SEQUENCE</scope>
    <source>
        <strain evidence="2">CBS 626.80</strain>
    </source>
</reference>
<proteinExistence type="predicted"/>
<evidence type="ECO:0000256" key="1">
    <source>
        <dbReference type="SAM" id="MobiDB-lite"/>
    </source>
</evidence>
<dbReference type="Proteomes" id="UP001303222">
    <property type="component" value="Unassembled WGS sequence"/>
</dbReference>
<sequence>VSQRPICKSLPLHENDTLPSPSRIPPKEFHDPPVTLALDRREMQMCWLNVS</sequence>
<gene>
    <name evidence="2" type="ORF">QBC32DRAFT_186527</name>
</gene>
<reference evidence="2" key="1">
    <citation type="journal article" date="2023" name="Mol. Phylogenet. Evol.">
        <title>Genome-scale phylogeny and comparative genomics of the fungal order Sordariales.</title>
        <authorList>
            <person name="Hensen N."/>
            <person name="Bonometti L."/>
            <person name="Westerberg I."/>
            <person name="Brannstrom I.O."/>
            <person name="Guillou S."/>
            <person name="Cros-Aarteil S."/>
            <person name="Calhoun S."/>
            <person name="Haridas S."/>
            <person name="Kuo A."/>
            <person name="Mondo S."/>
            <person name="Pangilinan J."/>
            <person name="Riley R."/>
            <person name="LaButti K."/>
            <person name="Andreopoulos B."/>
            <person name="Lipzen A."/>
            <person name="Chen C."/>
            <person name="Yan M."/>
            <person name="Daum C."/>
            <person name="Ng V."/>
            <person name="Clum A."/>
            <person name="Steindorff A."/>
            <person name="Ohm R.A."/>
            <person name="Martin F."/>
            <person name="Silar P."/>
            <person name="Natvig D.O."/>
            <person name="Lalanne C."/>
            <person name="Gautier V."/>
            <person name="Ament-Velasquez S.L."/>
            <person name="Kruys A."/>
            <person name="Hutchinson M.I."/>
            <person name="Powell A.J."/>
            <person name="Barry K."/>
            <person name="Miller A.N."/>
            <person name="Grigoriev I.V."/>
            <person name="Debuchy R."/>
            <person name="Gladieux P."/>
            <person name="Hiltunen Thoren M."/>
            <person name="Johannesson H."/>
        </authorList>
    </citation>
    <scope>NUCLEOTIDE SEQUENCE</scope>
    <source>
        <strain evidence="2">CBS 626.80</strain>
    </source>
</reference>